<keyword evidence="1" id="KW-0812">Transmembrane</keyword>
<proteinExistence type="predicted"/>
<gene>
    <name evidence="2" type="ORF">UH38_12535</name>
</gene>
<sequence>MKYIVGLIIFSSIGSFVIVDAIALSKEIGKTNNRYLFVECLRLVVIAAMAAVGFLLAQETFTQPNDGLLFLAIGAIAAFVIYALGIKRRATQR</sequence>
<keyword evidence="3" id="KW-1185">Reference proteome</keyword>
<feature type="transmembrane region" description="Helical" evidence="1">
    <location>
        <begin position="36"/>
        <end position="56"/>
    </location>
</feature>
<evidence type="ECO:0000313" key="3">
    <source>
        <dbReference type="Proteomes" id="UP000032452"/>
    </source>
</evidence>
<dbReference type="AlphaFoldDB" id="A0A0D8ZVY1"/>
<dbReference type="Proteomes" id="UP000032452">
    <property type="component" value="Unassembled WGS sequence"/>
</dbReference>
<dbReference type="STRING" id="1618023.UH38_12535"/>
<dbReference type="EMBL" id="JYON01000012">
    <property type="protein sequence ID" value="KJH71381.1"/>
    <property type="molecule type" value="Genomic_DNA"/>
</dbReference>
<feature type="transmembrane region" description="Helical" evidence="1">
    <location>
        <begin position="68"/>
        <end position="86"/>
    </location>
</feature>
<dbReference type="RefSeq" id="WP_045055003.1">
    <property type="nucleotide sequence ID" value="NZ_CAWMDP010000050.1"/>
</dbReference>
<accession>A0A0D8ZVY1</accession>
<evidence type="ECO:0000256" key="1">
    <source>
        <dbReference type="SAM" id="Phobius"/>
    </source>
</evidence>
<comment type="caution">
    <text evidence="2">The sequence shown here is derived from an EMBL/GenBank/DDBJ whole genome shotgun (WGS) entry which is preliminary data.</text>
</comment>
<reference evidence="2 3" key="1">
    <citation type="submission" date="2015-02" db="EMBL/GenBank/DDBJ databases">
        <title>Draft genome of a novel marine cyanobacterium (Chroococcales) isolated from South Atlantic Ocean.</title>
        <authorList>
            <person name="Rigonato J."/>
            <person name="Alvarenga D.O."/>
            <person name="Branco L.H."/>
            <person name="Varani A.M."/>
            <person name="Brandini F.P."/>
            <person name="Fiore M.F."/>
        </authorList>
    </citation>
    <scope>NUCLEOTIDE SEQUENCE [LARGE SCALE GENOMIC DNA]</scope>
    <source>
        <strain evidence="2 3">CENA595</strain>
    </source>
</reference>
<keyword evidence="1" id="KW-0472">Membrane</keyword>
<protein>
    <submittedName>
        <fullName evidence="2">Uncharacterized protein</fullName>
    </submittedName>
</protein>
<feature type="transmembrane region" description="Helical" evidence="1">
    <location>
        <begin position="6"/>
        <end position="24"/>
    </location>
</feature>
<dbReference type="OrthoDB" id="9853238at2"/>
<evidence type="ECO:0000313" key="2">
    <source>
        <dbReference type="EMBL" id="KJH71381.1"/>
    </source>
</evidence>
<organism evidence="2 3">
    <name type="scientific">Aliterella atlantica CENA595</name>
    <dbReference type="NCBI Taxonomy" id="1618023"/>
    <lineage>
        <taxon>Bacteria</taxon>
        <taxon>Bacillati</taxon>
        <taxon>Cyanobacteriota</taxon>
        <taxon>Cyanophyceae</taxon>
        <taxon>Chroococcidiopsidales</taxon>
        <taxon>Aliterellaceae</taxon>
        <taxon>Aliterella</taxon>
    </lineage>
</organism>
<name>A0A0D8ZVY1_9CYAN</name>
<keyword evidence="1" id="KW-1133">Transmembrane helix</keyword>